<protein>
    <submittedName>
        <fullName evidence="1">Uncharacterized protein</fullName>
    </submittedName>
</protein>
<sequence length="30" mass="3303">MGRLEICSNCGDLVYRDGTSDYHPNQCPSA</sequence>
<name>D7AXH2_NOCDD</name>
<keyword evidence="2" id="KW-1185">Reference proteome</keyword>
<dbReference type="Proteomes" id="UP000002219">
    <property type="component" value="Chromosome 1"/>
</dbReference>
<dbReference type="EMBL" id="CP002040">
    <property type="protein sequence ID" value="ADH66046.1"/>
    <property type="molecule type" value="Genomic_DNA"/>
</dbReference>
<evidence type="ECO:0000313" key="1">
    <source>
        <dbReference type="EMBL" id="ADH66046.1"/>
    </source>
</evidence>
<proteinExistence type="predicted"/>
<dbReference type="STRING" id="446468.Ndas_0599"/>
<organism evidence="1 2">
    <name type="scientific">Nocardiopsis dassonvillei (strain ATCC 23218 / DSM 43111 / CIP 107115 / JCM 7437 / KCTC 9190 / NBRC 14626 / NCTC 10488 / NRRL B-5397 / IMRU 509)</name>
    <name type="common">Actinomadura dassonvillei</name>
    <dbReference type="NCBI Taxonomy" id="446468"/>
    <lineage>
        <taxon>Bacteria</taxon>
        <taxon>Bacillati</taxon>
        <taxon>Actinomycetota</taxon>
        <taxon>Actinomycetes</taxon>
        <taxon>Streptosporangiales</taxon>
        <taxon>Nocardiopsidaceae</taxon>
        <taxon>Nocardiopsis</taxon>
    </lineage>
</organism>
<evidence type="ECO:0000313" key="2">
    <source>
        <dbReference type="Proteomes" id="UP000002219"/>
    </source>
</evidence>
<dbReference type="AlphaFoldDB" id="D7AXH2"/>
<reference evidence="1 2" key="1">
    <citation type="journal article" date="2010" name="Stand. Genomic Sci.">
        <title>Complete genome sequence of Nocardiopsis dassonvillei type strain (IMRU 509).</title>
        <authorList>
            <person name="Sun H."/>
            <person name="Lapidus A."/>
            <person name="Nolan M."/>
            <person name="Lucas S."/>
            <person name="Del Rio T.G."/>
            <person name="Tice H."/>
            <person name="Cheng J.F."/>
            <person name="Tapia R."/>
            <person name="Han C."/>
            <person name="Goodwin L."/>
            <person name="Pitluck S."/>
            <person name="Pagani I."/>
            <person name="Ivanova N."/>
            <person name="Mavromatis K."/>
            <person name="Mikhailova N."/>
            <person name="Pati A."/>
            <person name="Chen A."/>
            <person name="Palaniappan K."/>
            <person name="Land M."/>
            <person name="Hauser L."/>
            <person name="Chang Y.J."/>
            <person name="Jeffries C.D."/>
            <person name="Djao O.D."/>
            <person name="Rohde M."/>
            <person name="Sikorski J."/>
            <person name="Goker M."/>
            <person name="Woyke T."/>
            <person name="Bristow J."/>
            <person name="Eisen J.A."/>
            <person name="Markowitz V."/>
            <person name="Hugenholtz P."/>
            <person name="Kyrpides N.C."/>
            <person name="Klenk H.P."/>
        </authorList>
    </citation>
    <scope>NUCLEOTIDE SEQUENCE [LARGE SCALE GENOMIC DNA]</scope>
    <source>
        <strain evidence="2">ATCC 23218 / DSM 43111 / CIP 107115 / JCM 7437 / KCTC 9190 / NBRC 14626 / NCTC 10488 / NRRL B-5397 / IMRU 509</strain>
    </source>
</reference>
<dbReference type="KEGG" id="nda:Ndas_0599"/>
<gene>
    <name evidence="1" type="ordered locus">Ndas_0599</name>
</gene>
<accession>D7AXH2</accession>
<dbReference type="HOGENOM" id="CLU_3404561_0_0_11"/>